<keyword evidence="2" id="KW-1185">Reference proteome</keyword>
<sequence length="89" mass="9906">MTANIESPTDENVPCADDWVDVRMTDPEAGEWDVDVVVLDGAVTYVDLRIRPSLLGSFVRCLLEDADAATAREVVEGLFEEFAREETEE</sequence>
<protein>
    <submittedName>
        <fullName evidence="1">Uncharacterized protein</fullName>
    </submittedName>
</protein>
<evidence type="ECO:0000313" key="2">
    <source>
        <dbReference type="Proteomes" id="UP001596547"/>
    </source>
</evidence>
<evidence type="ECO:0000313" key="1">
    <source>
        <dbReference type="EMBL" id="MFC7315258.1"/>
    </source>
</evidence>
<organism evidence="1 2">
    <name type="scientific">Halomarina halobia</name>
    <dbReference type="NCBI Taxonomy" id="3033386"/>
    <lineage>
        <taxon>Archaea</taxon>
        <taxon>Methanobacteriati</taxon>
        <taxon>Methanobacteriota</taxon>
        <taxon>Stenosarchaea group</taxon>
        <taxon>Halobacteria</taxon>
        <taxon>Halobacteriales</taxon>
        <taxon>Natronomonadaceae</taxon>
        <taxon>Halomarina</taxon>
    </lineage>
</organism>
<name>A0ABD6A3Y5_9EURY</name>
<dbReference type="RefSeq" id="WP_276304663.1">
    <property type="nucleotide sequence ID" value="NZ_CP119992.1"/>
</dbReference>
<accession>A0ABD6A3Y5</accession>
<comment type="caution">
    <text evidence="1">The sequence shown here is derived from an EMBL/GenBank/DDBJ whole genome shotgun (WGS) entry which is preliminary data.</text>
</comment>
<gene>
    <name evidence="1" type="ORF">ACFQPE_00395</name>
</gene>
<proteinExistence type="predicted"/>
<dbReference type="EMBL" id="JBHTBF010000001">
    <property type="protein sequence ID" value="MFC7315258.1"/>
    <property type="molecule type" value="Genomic_DNA"/>
</dbReference>
<reference evidence="1 2" key="1">
    <citation type="journal article" date="2019" name="Int. J. Syst. Evol. Microbiol.">
        <title>The Global Catalogue of Microorganisms (GCM) 10K type strain sequencing project: providing services to taxonomists for standard genome sequencing and annotation.</title>
        <authorList>
            <consortium name="The Broad Institute Genomics Platform"/>
            <consortium name="The Broad Institute Genome Sequencing Center for Infectious Disease"/>
            <person name="Wu L."/>
            <person name="Ma J."/>
        </authorList>
    </citation>
    <scope>NUCLEOTIDE SEQUENCE [LARGE SCALE GENOMIC DNA]</scope>
    <source>
        <strain evidence="1 2">PSR21</strain>
    </source>
</reference>
<dbReference type="Proteomes" id="UP001596547">
    <property type="component" value="Unassembled WGS sequence"/>
</dbReference>
<dbReference type="AlphaFoldDB" id="A0ABD6A3Y5"/>
<dbReference type="GeneID" id="79314217"/>